<protein>
    <submittedName>
        <fullName evidence="1">Uncharacterized protein</fullName>
    </submittedName>
</protein>
<dbReference type="Proteomes" id="UP000358366">
    <property type="component" value="Unassembled WGS sequence"/>
</dbReference>
<dbReference type="EMBL" id="CABHNI010000019">
    <property type="protein sequence ID" value="VUX01555.1"/>
    <property type="molecule type" value="Genomic_DNA"/>
</dbReference>
<accession>A0A564T2B3</accession>
<evidence type="ECO:0000313" key="2">
    <source>
        <dbReference type="Proteomes" id="UP000358366"/>
    </source>
</evidence>
<gene>
    <name evidence="1" type="ORF">DFSSTS7063_01011</name>
</gene>
<name>A0A564T2B3_9FIRM</name>
<reference evidence="1 2" key="1">
    <citation type="submission" date="2019-07" db="EMBL/GenBank/DDBJ databases">
        <authorList>
            <person name="Hibberd C M."/>
            <person name="Gehrig L. J."/>
            <person name="Chang H.-W."/>
            <person name="Venkatesh S."/>
        </authorList>
    </citation>
    <scope>NUCLEOTIDE SEQUENCE [LARGE SCALE GENOMIC DNA]</scope>
    <source>
        <strain evidence="1">Dorea_formicigenerans_SSTS_Bg7063</strain>
    </source>
</reference>
<dbReference type="RefSeq" id="WP_005337240.1">
    <property type="nucleotide sequence ID" value="NZ_CABHNI010000019.1"/>
</dbReference>
<sequence length="57" mass="6943">MEEKYWKQFMKTGRIVDYLYYRGMKICYRVMERSQKKTYESDYRDGHGAFGKSGGRL</sequence>
<evidence type="ECO:0000313" key="1">
    <source>
        <dbReference type="EMBL" id="VUX01555.1"/>
    </source>
</evidence>
<proteinExistence type="predicted"/>
<dbReference type="AlphaFoldDB" id="A0A564T2B3"/>
<organism evidence="1 2">
    <name type="scientific">Dorea formicigenerans</name>
    <dbReference type="NCBI Taxonomy" id="39486"/>
    <lineage>
        <taxon>Bacteria</taxon>
        <taxon>Bacillati</taxon>
        <taxon>Bacillota</taxon>
        <taxon>Clostridia</taxon>
        <taxon>Lachnospirales</taxon>
        <taxon>Lachnospiraceae</taxon>
        <taxon>Dorea</taxon>
    </lineage>
</organism>